<dbReference type="AlphaFoldDB" id="K9EXR1"/>
<dbReference type="HOGENOM" id="CLU_016922_10_0_9"/>
<comment type="similarity">
    <text evidence="2 4">Belongs to the class-III pyridoxal-phosphate-dependent aminotransferase family.</text>
</comment>
<dbReference type="InterPro" id="IPR005814">
    <property type="entry name" value="Aminotrans_3"/>
</dbReference>
<dbReference type="Gene3D" id="3.90.1150.10">
    <property type="entry name" value="Aspartate Aminotransferase, domain 1"/>
    <property type="match status" value="1"/>
</dbReference>
<name>K9EXR1_9LACT</name>
<dbReference type="InterPro" id="IPR015421">
    <property type="entry name" value="PyrdxlP-dep_Trfase_major"/>
</dbReference>
<accession>K9EXR1</accession>
<reference evidence="5 6" key="1">
    <citation type="submission" date="2012-09" db="EMBL/GenBank/DDBJ databases">
        <title>The Genome Sequence of Alloiococcus otitis ATCC 51267.</title>
        <authorList>
            <consortium name="The Broad Institute Genome Sequencing Platform"/>
            <person name="Earl A."/>
            <person name="Ward D."/>
            <person name="Feldgarden M."/>
            <person name="Gevers D."/>
            <person name="Huys G."/>
            <person name="Walker B."/>
            <person name="Young S.K."/>
            <person name="Zeng Q."/>
            <person name="Gargeya S."/>
            <person name="Fitzgerald M."/>
            <person name="Haas B."/>
            <person name="Abouelleil A."/>
            <person name="Alvarado L."/>
            <person name="Arachchi H.M."/>
            <person name="Berlin A.M."/>
            <person name="Chapman S.B."/>
            <person name="Goldberg J."/>
            <person name="Griggs A."/>
            <person name="Gujja S."/>
            <person name="Hansen M."/>
            <person name="Howarth C."/>
            <person name="Imamovic A."/>
            <person name="Larimer J."/>
            <person name="McCowen C."/>
            <person name="Montmayeur A."/>
            <person name="Murphy C."/>
            <person name="Neiman D."/>
            <person name="Pearson M."/>
            <person name="Priest M."/>
            <person name="Roberts A."/>
            <person name="Saif S."/>
            <person name="Shea T."/>
            <person name="Sisk P."/>
            <person name="Sykes S."/>
            <person name="Wortman J."/>
            <person name="Nusbaum C."/>
            <person name="Birren B."/>
        </authorList>
    </citation>
    <scope>NUCLEOTIDE SEQUENCE [LARGE SCALE GENOMIC DNA]</scope>
    <source>
        <strain evidence="5 6">ATCC 51267</strain>
    </source>
</reference>
<gene>
    <name evidence="5" type="ORF">HMPREF9698_00435</name>
</gene>
<dbReference type="GO" id="GO:0030170">
    <property type="term" value="F:pyridoxal phosphate binding"/>
    <property type="evidence" value="ECO:0007669"/>
    <property type="project" value="InterPro"/>
</dbReference>
<dbReference type="OrthoDB" id="9807885at2"/>
<dbReference type="FunFam" id="3.40.640.10:FF:000004">
    <property type="entry name" value="Acetylornithine aminotransferase"/>
    <property type="match status" value="1"/>
</dbReference>
<organism evidence="5 6">
    <name type="scientific">Alloiococcus otitis ATCC 51267</name>
    <dbReference type="NCBI Taxonomy" id="883081"/>
    <lineage>
        <taxon>Bacteria</taxon>
        <taxon>Bacillati</taxon>
        <taxon>Bacillota</taxon>
        <taxon>Bacilli</taxon>
        <taxon>Lactobacillales</taxon>
        <taxon>Carnobacteriaceae</taxon>
        <taxon>Alloiococcus</taxon>
    </lineage>
</organism>
<dbReference type="PROSITE" id="PS00600">
    <property type="entry name" value="AA_TRANSFER_CLASS_3"/>
    <property type="match status" value="1"/>
</dbReference>
<dbReference type="RefSeq" id="WP_003776899.1">
    <property type="nucleotide sequence ID" value="NZ_JH992957.1"/>
</dbReference>
<dbReference type="InterPro" id="IPR015424">
    <property type="entry name" value="PyrdxlP-dep_Trfase"/>
</dbReference>
<dbReference type="InterPro" id="IPR049704">
    <property type="entry name" value="Aminotrans_3_PPA_site"/>
</dbReference>
<dbReference type="GO" id="GO:0042802">
    <property type="term" value="F:identical protein binding"/>
    <property type="evidence" value="ECO:0007669"/>
    <property type="project" value="TreeGrafter"/>
</dbReference>
<dbReference type="NCBIfam" id="NF006368">
    <property type="entry name" value="PRK08593.1"/>
    <property type="match status" value="1"/>
</dbReference>
<dbReference type="Gene3D" id="3.40.640.10">
    <property type="entry name" value="Type I PLP-dependent aspartate aminotransferase-like (Major domain)"/>
    <property type="match status" value="1"/>
</dbReference>
<sequence>MKKSQKIIEKDKKYFAEAGRVPYYPFVVDHAKGSRITDVDGKEYIDLLSSASALNLGHRPQKVVDAIIDQTQRFIHYTPGYSHHKPLTELAERLAKLTPGDFAKKVSFGLSGSDASDGLIKFARAYTGRQNIITFENSYHGSTYGAISLSAISLNMRRKIGPFLPGVYHIPFPDNYRGMYGQKDPLSAEDYLAPLKSMLHSYLPGEEVAAVVVETLQGDGGLLEPVPGYFEKLYDICQEYGILFCVDDVQQGLGRTGKWSSIEHFNVVPDLVTYGKSLAGGLPLSAIVGRAEIMDSLGSIGHVFTTGANPVCCQAALAVLDTMEEEDTLQASLDKGDQARARMATWLEDYDFVGDVRGLGLSIGIEIVKDQDQKERDPQAALKITNRCYEKGVLIITLAGNVLRFQPPLNISQEDLDQALTIIEESLADYQAGLLDGYDVSGQGWS</sequence>
<evidence type="ECO:0000256" key="4">
    <source>
        <dbReference type="RuleBase" id="RU003560"/>
    </source>
</evidence>
<protein>
    <submittedName>
        <fullName evidence="5">4-aminobutyrate transaminase</fullName>
    </submittedName>
</protein>
<evidence type="ECO:0000256" key="1">
    <source>
        <dbReference type="ARBA" id="ARBA00001933"/>
    </source>
</evidence>
<dbReference type="eggNOG" id="COG0160">
    <property type="taxonomic scope" value="Bacteria"/>
</dbReference>
<dbReference type="PIRSF" id="PIRSF000521">
    <property type="entry name" value="Transaminase_4ab_Lys_Orn"/>
    <property type="match status" value="1"/>
</dbReference>
<dbReference type="Pfam" id="PF00202">
    <property type="entry name" value="Aminotran_3"/>
    <property type="match status" value="1"/>
</dbReference>
<dbReference type="PATRIC" id="fig|883081.3.peg.435"/>
<dbReference type="EMBL" id="AGXA01000006">
    <property type="protein sequence ID" value="EKU94030.1"/>
    <property type="molecule type" value="Genomic_DNA"/>
</dbReference>
<dbReference type="Proteomes" id="UP000009875">
    <property type="component" value="Unassembled WGS sequence"/>
</dbReference>
<comment type="cofactor">
    <cofactor evidence="1">
        <name>pyridoxal 5'-phosphate</name>
        <dbReference type="ChEBI" id="CHEBI:597326"/>
    </cofactor>
</comment>
<evidence type="ECO:0000256" key="2">
    <source>
        <dbReference type="ARBA" id="ARBA00008954"/>
    </source>
</evidence>
<evidence type="ECO:0000313" key="5">
    <source>
        <dbReference type="EMBL" id="EKU94030.1"/>
    </source>
</evidence>
<comment type="caution">
    <text evidence="5">The sequence shown here is derived from an EMBL/GenBank/DDBJ whole genome shotgun (WGS) entry which is preliminary data.</text>
</comment>
<dbReference type="InterPro" id="IPR050103">
    <property type="entry name" value="Class-III_PLP-dep_AT"/>
</dbReference>
<dbReference type="CDD" id="cd00610">
    <property type="entry name" value="OAT_like"/>
    <property type="match status" value="1"/>
</dbReference>
<dbReference type="InterPro" id="IPR015422">
    <property type="entry name" value="PyrdxlP-dep_Trfase_small"/>
</dbReference>
<evidence type="ECO:0000313" key="6">
    <source>
        <dbReference type="Proteomes" id="UP000009875"/>
    </source>
</evidence>
<dbReference type="GO" id="GO:0008483">
    <property type="term" value="F:transaminase activity"/>
    <property type="evidence" value="ECO:0007669"/>
    <property type="project" value="InterPro"/>
</dbReference>
<dbReference type="SUPFAM" id="SSF53383">
    <property type="entry name" value="PLP-dependent transferases"/>
    <property type="match status" value="1"/>
</dbReference>
<keyword evidence="6" id="KW-1185">Reference proteome</keyword>
<dbReference type="PANTHER" id="PTHR11986:SF58">
    <property type="entry name" value="LEUCINE_METHIONINE RACEMASE"/>
    <property type="match status" value="1"/>
</dbReference>
<proteinExistence type="inferred from homology"/>
<evidence type="ECO:0000256" key="3">
    <source>
        <dbReference type="ARBA" id="ARBA00022898"/>
    </source>
</evidence>
<keyword evidence="3 4" id="KW-0663">Pyridoxal phosphate</keyword>
<dbReference type="STRING" id="883081.HMPREF9698_00435"/>
<dbReference type="PANTHER" id="PTHR11986">
    <property type="entry name" value="AMINOTRANSFERASE CLASS III"/>
    <property type="match status" value="1"/>
</dbReference>